<sequence>MTKIRQYYYLASGAIAGILPLLVGLGVIDASKSESLTQVVLALGSLLGAGVGVTAGSVLAKQRKDGTVGSAPAEPVDVVVQAIPQVIEKAAKAQADLERLKTAAAEAIGNVPVYGDDAKAIINALPNF</sequence>
<comment type="caution">
    <text evidence="1">Lacks conserved residue(s) required for the propagation of feature annotation.</text>
</comment>
<comment type="subunit">
    <text evidence="1">Homomultimer. Self-associates to form a pore.</text>
</comment>
<dbReference type="GO" id="GO:0016020">
    <property type="term" value="C:membrane"/>
    <property type="evidence" value="ECO:0007669"/>
    <property type="project" value="UniProtKB-UniRule"/>
</dbReference>
<feature type="coiled-coil region" evidence="1">
    <location>
        <begin position="83"/>
        <end position="110"/>
    </location>
</feature>
<comment type="similarity">
    <text evidence="1">Belongs to the D29 holin family.</text>
</comment>
<comment type="domain">
    <text evidence="1">The first transmembrane region undergoes a helix to beta-hairpin conformational change, which is responsible for its self-association and pore formation in the host membrane. The coiled coil region is required for host cell lysis and for cytotoxic activity. The C-terminus determines the size of the hole.</text>
</comment>
<keyword evidence="1" id="KW-0578">Host cell lysis by virus</keyword>
<dbReference type="HAMAP" id="MF_04168">
    <property type="entry name" value="HOLIN_D29"/>
    <property type="match status" value="1"/>
</dbReference>
<reference evidence="3" key="1">
    <citation type="submission" date="2016-02" db="EMBL/GenBank/DDBJ databases">
        <authorList>
            <person name="Wen L."/>
            <person name="He K."/>
            <person name="Yang H."/>
        </authorList>
    </citation>
    <scope>NUCLEOTIDE SEQUENCE [LARGE SCALE GENOMIC DNA]</scope>
</reference>
<dbReference type="GO" id="GO:0140911">
    <property type="term" value="F:pore-forming activity"/>
    <property type="evidence" value="ECO:0007669"/>
    <property type="project" value="UniProtKB-UniRule"/>
</dbReference>
<evidence type="ECO:0000313" key="3">
    <source>
        <dbReference type="Proteomes" id="UP000222749"/>
    </source>
</evidence>
<feature type="transmembrane region" description="Helical" evidence="1">
    <location>
        <begin position="40"/>
        <end position="60"/>
    </location>
</feature>
<evidence type="ECO:0000313" key="2">
    <source>
        <dbReference type="EMBL" id="AMS00812.1"/>
    </source>
</evidence>
<keyword evidence="1" id="KW-0472">Membrane</keyword>
<comment type="subcellular location">
    <subcellularLocation>
        <location evidence="1">Host cell inner membrane</location>
        <topology evidence="1">Multi-pass membrane protein</topology>
    </subcellularLocation>
</comment>
<keyword evidence="1" id="KW-0175">Coiled coil</keyword>
<keyword evidence="1" id="KW-1030">Host cell inner membrane</keyword>
<dbReference type="EMBL" id="KU716094">
    <property type="protein sequence ID" value="AMS00812.1"/>
    <property type="molecule type" value="Genomic_DNA"/>
</dbReference>
<gene>
    <name evidence="2" type="ORF">PBI_EIDSMOE_12</name>
</gene>
<organism evidence="2 3">
    <name type="scientific">Mycobacterium phage Eidsmoe</name>
    <dbReference type="NCBI Taxonomy" id="1821221"/>
    <lineage>
        <taxon>Viruses</taxon>
        <taxon>Duplodnaviria</taxon>
        <taxon>Heunggongvirae</taxon>
        <taxon>Uroviricota</taxon>
        <taxon>Caudoviricetes</taxon>
        <taxon>Fromanvirus</taxon>
        <taxon>Fromanvirus alma</taxon>
    </lineage>
</organism>
<proteinExistence type="inferred from homology"/>
<feature type="transmembrane region" description="Helical" evidence="1">
    <location>
        <begin position="7"/>
        <end position="28"/>
    </location>
</feature>
<protein>
    <recommendedName>
        <fullName evidence="1">Holin</fullName>
    </recommendedName>
</protein>
<keyword evidence="1" id="KW-1032">Host cell membrane</keyword>
<name>A0A142K4S0_9CAUD</name>
<keyword evidence="1" id="KW-1043">Host membrane</keyword>
<comment type="function">
    <text evidence="1">Accumulates harmlessly in the cytoplasmic membrane until it reaches a critical concentration that triggers the formation of micron-scale pores (holes) causing host cell membrane disruption and endolysin escape into the periplasmic space. Determines the precise timing of host cell lysis. Participates with the endolysin protein in the sequential events which lead to the programmed host cell lysis releasing the mature viral particles from the host cell.</text>
</comment>
<dbReference type="InterPro" id="IPR032121">
    <property type="entry name" value="Myco_phage_holin"/>
</dbReference>
<keyword evidence="1" id="KW-1133">Transmembrane helix</keyword>
<dbReference type="GO" id="GO:0031640">
    <property type="term" value="P:killing of cells of another organism"/>
    <property type="evidence" value="ECO:0007669"/>
    <property type="project" value="UniProtKB-KW"/>
</dbReference>
<dbReference type="Proteomes" id="UP000222749">
    <property type="component" value="Segment"/>
</dbReference>
<accession>A0A142K4S0</accession>
<keyword evidence="1" id="KW-1188">Viral release from host cell</keyword>
<evidence type="ECO:0000256" key="1">
    <source>
        <dbReference type="HAMAP-Rule" id="MF_04168"/>
    </source>
</evidence>
<dbReference type="GO" id="GO:0020002">
    <property type="term" value="C:host cell plasma membrane"/>
    <property type="evidence" value="ECO:0007669"/>
    <property type="project" value="UniProtKB-SubCell"/>
</dbReference>
<keyword evidence="1" id="KW-0812">Transmembrane</keyword>
<keyword evidence="1" id="KW-0204">Cytolysis</keyword>
<dbReference type="Pfam" id="PF16081">
    <property type="entry name" value="Phage_holin_7_1"/>
    <property type="match status" value="1"/>
</dbReference>